<protein>
    <submittedName>
        <fullName evidence="1">Uncharacterized protein</fullName>
    </submittedName>
</protein>
<dbReference type="Proteomes" id="UP000827872">
    <property type="component" value="Linkage Group LG17"/>
</dbReference>
<reference evidence="1" key="1">
    <citation type="submission" date="2021-08" db="EMBL/GenBank/DDBJ databases">
        <title>The first chromosome-level gecko genome reveals the dynamic sex chromosomes of Neotropical dwarf geckos (Sphaerodactylidae: Sphaerodactylus).</title>
        <authorList>
            <person name="Pinto B.J."/>
            <person name="Keating S.E."/>
            <person name="Gamble T."/>
        </authorList>
    </citation>
    <scope>NUCLEOTIDE SEQUENCE</scope>
    <source>
        <strain evidence="1">TG3544</strain>
    </source>
</reference>
<dbReference type="EMBL" id="CM037630">
    <property type="protein sequence ID" value="KAH7987675.1"/>
    <property type="molecule type" value="Genomic_DNA"/>
</dbReference>
<keyword evidence="2" id="KW-1185">Reference proteome</keyword>
<gene>
    <name evidence="1" type="ORF">K3G42_009140</name>
</gene>
<evidence type="ECO:0000313" key="1">
    <source>
        <dbReference type="EMBL" id="KAH7987675.1"/>
    </source>
</evidence>
<name>A0ACB8E5M2_9SAUR</name>
<proteinExistence type="predicted"/>
<sequence length="93" mass="10261">MKAFLESHLDILEQTQNPKKIFFRKQTLCHTLGGNPCPLLTITAMPASESSDDWEKFRPGDPSGLNALQKRSQCLKGSVTPEKRGGSLGKLSF</sequence>
<organism evidence="1 2">
    <name type="scientific">Sphaerodactylus townsendi</name>
    <dbReference type="NCBI Taxonomy" id="933632"/>
    <lineage>
        <taxon>Eukaryota</taxon>
        <taxon>Metazoa</taxon>
        <taxon>Chordata</taxon>
        <taxon>Craniata</taxon>
        <taxon>Vertebrata</taxon>
        <taxon>Euteleostomi</taxon>
        <taxon>Lepidosauria</taxon>
        <taxon>Squamata</taxon>
        <taxon>Bifurcata</taxon>
        <taxon>Gekkota</taxon>
        <taxon>Sphaerodactylidae</taxon>
        <taxon>Sphaerodactylus</taxon>
    </lineage>
</organism>
<evidence type="ECO:0000313" key="2">
    <source>
        <dbReference type="Proteomes" id="UP000827872"/>
    </source>
</evidence>
<comment type="caution">
    <text evidence="1">The sequence shown here is derived from an EMBL/GenBank/DDBJ whole genome shotgun (WGS) entry which is preliminary data.</text>
</comment>
<accession>A0ACB8E5M2</accession>